<dbReference type="GO" id="GO:0005524">
    <property type="term" value="F:ATP binding"/>
    <property type="evidence" value="ECO:0007669"/>
    <property type="project" value="UniProtKB-KW"/>
</dbReference>
<evidence type="ECO:0000256" key="7">
    <source>
        <dbReference type="ARBA" id="ARBA00022840"/>
    </source>
</evidence>
<keyword evidence="8" id="KW-0902">Two-component regulatory system</keyword>
<dbReference type="Gene3D" id="1.20.5.1930">
    <property type="match status" value="1"/>
</dbReference>
<dbReference type="Pfam" id="PF02518">
    <property type="entry name" value="HATPase_c"/>
    <property type="match status" value="1"/>
</dbReference>
<dbReference type="CDD" id="cd16917">
    <property type="entry name" value="HATPase_UhpB-NarQ-NarX-like"/>
    <property type="match status" value="1"/>
</dbReference>
<dbReference type="EC" id="2.7.13.3" evidence="2"/>
<feature type="transmembrane region" description="Helical" evidence="9">
    <location>
        <begin position="113"/>
        <end position="131"/>
    </location>
</feature>
<evidence type="ECO:0000256" key="8">
    <source>
        <dbReference type="ARBA" id="ARBA00023012"/>
    </source>
</evidence>
<feature type="transmembrane region" description="Helical" evidence="9">
    <location>
        <begin position="143"/>
        <end position="165"/>
    </location>
</feature>
<evidence type="ECO:0000313" key="13">
    <source>
        <dbReference type="Proteomes" id="UP000093501"/>
    </source>
</evidence>
<dbReference type="GO" id="GO:0000155">
    <property type="term" value="F:phosphorelay sensor kinase activity"/>
    <property type="evidence" value="ECO:0007669"/>
    <property type="project" value="InterPro"/>
</dbReference>
<reference evidence="13" key="1">
    <citation type="submission" date="2016-07" db="EMBL/GenBank/DDBJ databases">
        <authorList>
            <person name="Florea S."/>
            <person name="Webb J.S."/>
            <person name="Jaromczyk J."/>
            <person name="Schardl C.L."/>
        </authorList>
    </citation>
    <scope>NUCLEOTIDE SEQUENCE [LARGE SCALE GENOMIC DNA]</scope>
    <source>
        <strain evidence="13">IPBSL-7</strain>
    </source>
</reference>
<dbReference type="AlphaFoldDB" id="A0A1C0ASC1"/>
<evidence type="ECO:0000259" key="10">
    <source>
        <dbReference type="Pfam" id="PF02518"/>
    </source>
</evidence>
<dbReference type="InterPro" id="IPR036890">
    <property type="entry name" value="HATPase_C_sf"/>
</dbReference>
<evidence type="ECO:0000313" key="12">
    <source>
        <dbReference type="EMBL" id="OCL37179.1"/>
    </source>
</evidence>
<keyword evidence="7" id="KW-0067">ATP-binding</keyword>
<keyword evidence="9" id="KW-1133">Transmembrane helix</keyword>
<feature type="transmembrane region" description="Helical" evidence="9">
    <location>
        <begin position="55"/>
        <end position="72"/>
    </location>
</feature>
<evidence type="ECO:0000256" key="5">
    <source>
        <dbReference type="ARBA" id="ARBA00022741"/>
    </source>
</evidence>
<name>A0A1C0ASC1_9ACTN</name>
<protein>
    <recommendedName>
        <fullName evidence="2">histidine kinase</fullName>
        <ecNumber evidence="2">2.7.13.3</ecNumber>
    </recommendedName>
</protein>
<dbReference type="Proteomes" id="UP000093501">
    <property type="component" value="Unassembled WGS sequence"/>
</dbReference>
<evidence type="ECO:0000256" key="6">
    <source>
        <dbReference type="ARBA" id="ARBA00022777"/>
    </source>
</evidence>
<keyword evidence="6" id="KW-0418">Kinase</keyword>
<organism evidence="12 13">
    <name type="scientific">Tessaracoccus lapidicaptus</name>
    <dbReference type="NCBI Taxonomy" id="1427523"/>
    <lineage>
        <taxon>Bacteria</taxon>
        <taxon>Bacillati</taxon>
        <taxon>Actinomycetota</taxon>
        <taxon>Actinomycetes</taxon>
        <taxon>Propionibacteriales</taxon>
        <taxon>Propionibacteriaceae</taxon>
        <taxon>Tessaracoccus</taxon>
    </lineage>
</organism>
<accession>A0A1C0ASC1</accession>
<feature type="transmembrane region" description="Helical" evidence="9">
    <location>
        <begin position="207"/>
        <end position="227"/>
    </location>
</feature>
<evidence type="ECO:0000256" key="9">
    <source>
        <dbReference type="SAM" id="Phobius"/>
    </source>
</evidence>
<keyword evidence="13" id="KW-1185">Reference proteome</keyword>
<dbReference type="GO" id="GO:0046983">
    <property type="term" value="F:protein dimerization activity"/>
    <property type="evidence" value="ECO:0007669"/>
    <property type="project" value="InterPro"/>
</dbReference>
<dbReference type="Gene3D" id="3.30.565.10">
    <property type="entry name" value="Histidine kinase-like ATPase, C-terminal domain"/>
    <property type="match status" value="1"/>
</dbReference>
<feature type="transmembrane region" description="Helical" evidence="9">
    <location>
        <begin position="84"/>
        <end position="101"/>
    </location>
</feature>
<feature type="domain" description="Signal transduction histidine kinase subgroup 3 dimerisation and phosphoacceptor" evidence="11">
    <location>
        <begin position="364"/>
        <end position="431"/>
    </location>
</feature>
<gene>
    <name evidence="12" type="ORF">BCR15_11810</name>
</gene>
<comment type="catalytic activity">
    <reaction evidence="1">
        <text>ATP + protein L-histidine = ADP + protein N-phospho-L-histidine.</text>
        <dbReference type="EC" id="2.7.13.3"/>
    </reaction>
</comment>
<dbReference type="SUPFAM" id="SSF55874">
    <property type="entry name" value="ATPase domain of HSP90 chaperone/DNA topoisomerase II/histidine kinase"/>
    <property type="match status" value="1"/>
</dbReference>
<keyword evidence="4" id="KW-0808">Transferase</keyword>
<dbReference type="InterPro" id="IPR011712">
    <property type="entry name" value="Sig_transdc_His_kin_sub3_dim/P"/>
</dbReference>
<dbReference type="EMBL" id="MBQD01000002">
    <property type="protein sequence ID" value="OCL37179.1"/>
    <property type="molecule type" value="Genomic_DNA"/>
</dbReference>
<keyword evidence="9" id="KW-0472">Membrane</keyword>
<dbReference type="PANTHER" id="PTHR24421:SF10">
    <property type="entry name" value="NITRATE_NITRITE SENSOR PROTEIN NARQ"/>
    <property type="match status" value="1"/>
</dbReference>
<feature type="transmembrane region" description="Helical" evidence="9">
    <location>
        <begin position="177"/>
        <end position="195"/>
    </location>
</feature>
<keyword evidence="9" id="KW-0812">Transmembrane</keyword>
<keyword evidence="3" id="KW-0597">Phosphoprotein</keyword>
<dbReference type="GO" id="GO:0016020">
    <property type="term" value="C:membrane"/>
    <property type="evidence" value="ECO:0007669"/>
    <property type="project" value="InterPro"/>
</dbReference>
<evidence type="ECO:0000256" key="1">
    <source>
        <dbReference type="ARBA" id="ARBA00000085"/>
    </source>
</evidence>
<evidence type="ECO:0000256" key="3">
    <source>
        <dbReference type="ARBA" id="ARBA00022553"/>
    </source>
</evidence>
<evidence type="ECO:0000259" key="11">
    <source>
        <dbReference type="Pfam" id="PF07730"/>
    </source>
</evidence>
<feature type="transmembrane region" description="Helical" evidence="9">
    <location>
        <begin position="30"/>
        <end position="48"/>
    </location>
</feature>
<comment type="caution">
    <text evidence="12">The sequence shown here is derived from an EMBL/GenBank/DDBJ whole genome shotgun (WGS) entry which is preliminary data.</text>
</comment>
<dbReference type="InterPro" id="IPR050482">
    <property type="entry name" value="Sensor_HK_TwoCompSys"/>
</dbReference>
<dbReference type="PANTHER" id="PTHR24421">
    <property type="entry name" value="NITRATE/NITRITE SENSOR PROTEIN NARX-RELATED"/>
    <property type="match status" value="1"/>
</dbReference>
<sequence length="555" mass="57336">MAAVLVAGSAAAGLEAALLAAVPGFHPLTLAYPAAAFVYVAAGALAWWRRPGSLMGALIMLGGLALLVAGVGNTELPGFTEVGAVAGTWILAVIVHLLLAFPGGRLRHRLPRAIVAAAYVNSVVLQLPRALLPAEQGQWWAGAQSAVGTVVMVTVAGVLLYRLLLASPAKRRTLIPLYGYGLAVAGLIPTSTLILRGLLGMDPLQVWMLQMAAIAGVPLAFLAASLLGSFAPTAEAQALAAWLSAGTDRPPVAQALTRALGDPSVRITYWVPERQEFVDTAGERTDVPAPGSPDRDAVHIRSGGDLLGAILFDPRATTARAAQEAAGVVALAIEGERLTAALRASRAALLRSRSRLVEAADAVRTAIARDLHDGLQVRLVLLAVEAQRLANAAAAGADGHRLSTEATTLRHGIDEAAAELRRLARQVMPSALEERGLALAVEDLTDRMPLPTRFDAAAVPEDLPPAVALTAYFAVSEGLTNAVKHGRASTAWVTIERSGADLVVEVADDGAGGAAPRPGSGIGGLRDRVETVGGRLTVTSPQGGGTRLRVEVPCA</sequence>
<feature type="domain" description="Histidine kinase/HSP90-like ATPase" evidence="10">
    <location>
        <begin position="472"/>
        <end position="553"/>
    </location>
</feature>
<evidence type="ECO:0000256" key="2">
    <source>
        <dbReference type="ARBA" id="ARBA00012438"/>
    </source>
</evidence>
<keyword evidence="5" id="KW-0547">Nucleotide-binding</keyword>
<proteinExistence type="predicted"/>
<evidence type="ECO:0000256" key="4">
    <source>
        <dbReference type="ARBA" id="ARBA00022679"/>
    </source>
</evidence>
<dbReference type="InterPro" id="IPR003594">
    <property type="entry name" value="HATPase_dom"/>
</dbReference>
<dbReference type="Pfam" id="PF07730">
    <property type="entry name" value="HisKA_3"/>
    <property type="match status" value="1"/>
</dbReference>